<evidence type="ECO:0000313" key="2">
    <source>
        <dbReference type="Proteomes" id="UP000031036"/>
    </source>
</evidence>
<sequence>MKAELLIEKRFVHEYPFRIADFSLRINLASYICNSETTWKSGWEKEGREWEGDIRIAPCEFTIPTCQHMLPVTVTTTVLRTAATCVHGRVAAIKRRQTATAAVGSVTRSATDAPTQQMRCVVPCRRCLDGPFAIFRQSQYLKPDVLQHLKAITQVSQ</sequence>
<keyword evidence="2" id="KW-1185">Reference proteome</keyword>
<accession>A0A0B2VJ48</accession>
<evidence type="ECO:0000313" key="1">
    <source>
        <dbReference type="EMBL" id="KHN81467.1"/>
    </source>
</evidence>
<dbReference type="EMBL" id="JPKZ01001513">
    <property type="protein sequence ID" value="KHN81467.1"/>
    <property type="molecule type" value="Genomic_DNA"/>
</dbReference>
<reference evidence="1 2" key="1">
    <citation type="submission" date="2014-11" db="EMBL/GenBank/DDBJ databases">
        <title>Genetic blueprint of the zoonotic pathogen Toxocara canis.</title>
        <authorList>
            <person name="Zhu X.-Q."/>
            <person name="Korhonen P.K."/>
            <person name="Cai H."/>
            <person name="Young N.D."/>
            <person name="Nejsum P."/>
            <person name="von Samson-Himmelstjerna G."/>
            <person name="Boag P.R."/>
            <person name="Tan P."/>
            <person name="Li Q."/>
            <person name="Min J."/>
            <person name="Yang Y."/>
            <person name="Wang X."/>
            <person name="Fang X."/>
            <person name="Hall R.S."/>
            <person name="Hofmann A."/>
            <person name="Sternberg P.W."/>
            <person name="Jex A.R."/>
            <person name="Gasser R.B."/>
        </authorList>
    </citation>
    <scope>NUCLEOTIDE SEQUENCE [LARGE SCALE GENOMIC DNA]</scope>
    <source>
        <strain evidence="1">PN_DK_2014</strain>
    </source>
</reference>
<comment type="caution">
    <text evidence="1">The sequence shown here is derived from an EMBL/GenBank/DDBJ whole genome shotgun (WGS) entry which is preliminary data.</text>
</comment>
<gene>
    <name evidence="1" type="ORF">Tcan_00299</name>
</gene>
<proteinExistence type="predicted"/>
<organism evidence="1 2">
    <name type="scientific">Toxocara canis</name>
    <name type="common">Canine roundworm</name>
    <dbReference type="NCBI Taxonomy" id="6265"/>
    <lineage>
        <taxon>Eukaryota</taxon>
        <taxon>Metazoa</taxon>
        <taxon>Ecdysozoa</taxon>
        <taxon>Nematoda</taxon>
        <taxon>Chromadorea</taxon>
        <taxon>Rhabditida</taxon>
        <taxon>Spirurina</taxon>
        <taxon>Ascaridomorpha</taxon>
        <taxon>Ascaridoidea</taxon>
        <taxon>Toxocaridae</taxon>
        <taxon>Toxocara</taxon>
    </lineage>
</organism>
<name>A0A0B2VJ48_TOXCA</name>
<dbReference type="AlphaFoldDB" id="A0A0B2VJ48"/>
<protein>
    <submittedName>
        <fullName evidence="1">Uncharacterized protein</fullName>
    </submittedName>
</protein>
<dbReference type="Proteomes" id="UP000031036">
    <property type="component" value="Unassembled WGS sequence"/>
</dbReference>